<organism evidence="4 5">
    <name type="scientific">Sphingomonas ginkgonis</name>
    <dbReference type="NCBI Taxonomy" id="2315330"/>
    <lineage>
        <taxon>Bacteria</taxon>
        <taxon>Pseudomonadati</taxon>
        <taxon>Pseudomonadota</taxon>
        <taxon>Alphaproteobacteria</taxon>
        <taxon>Sphingomonadales</taxon>
        <taxon>Sphingomonadaceae</taxon>
        <taxon>Sphingomonas</taxon>
    </lineage>
</organism>
<reference evidence="4 5" key="1">
    <citation type="submission" date="2018-12" db="EMBL/GenBank/DDBJ databases">
        <title>Sphingomonas sp. HMF7854 Genome sequencing and assembly.</title>
        <authorList>
            <person name="Cha I."/>
            <person name="Kang H."/>
            <person name="Kim H."/>
            <person name="Kang J."/>
            <person name="Joh K."/>
        </authorList>
    </citation>
    <scope>NUCLEOTIDE SEQUENCE [LARGE SCALE GENOMIC DNA]</scope>
    <source>
        <strain evidence="4 5">HMF7854</strain>
    </source>
</reference>
<dbReference type="GO" id="GO:0003677">
    <property type="term" value="F:DNA binding"/>
    <property type="evidence" value="ECO:0007669"/>
    <property type="project" value="InterPro"/>
</dbReference>
<dbReference type="PANTHER" id="PTHR34475">
    <property type="match status" value="1"/>
</dbReference>
<gene>
    <name evidence="4" type="ORF">HMF7854_04135</name>
</gene>
<dbReference type="RefSeq" id="WP_126717937.1">
    <property type="nucleotide sequence ID" value="NZ_RWJF01000001.1"/>
</dbReference>
<keyword evidence="2" id="KW-0472">Membrane</keyword>
<feature type="region of interest" description="Disordered" evidence="1">
    <location>
        <begin position="254"/>
        <end position="275"/>
    </location>
</feature>
<dbReference type="EMBL" id="RWJF01000001">
    <property type="protein sequence ID" value="RST30103.1"/>
    <property type="molecule type" value="Genomic_DNA"/>
</dbReference>
<dbReference type="InterPro" id="IPR025194">
    <property type="entry name" value="RodZ-like_C"/>
</dbReference>
<feature type="region of interest" description="Disordered" evidence="1">
    <location>
        <begin position="139"/>
        <end position="165"/>
    </location>
</feature>
<dbReference type="CDD" id="cd00093">
    <property type="entry name" value="HTH_XRE"/>
    <property type="match status" value="1"/>
</dbReference>
<dbReference type="Gene3D" id="1.10.260.40">
    <property type="entry name" value="lambda repressor-like DNA-binding domains"/>
    <property type="match status" value="1"/>
</dbReference>
<evidence type="ECO:0000259" key="3">
    <source>
        <dbReference type="SMART" id="SM00530"/>
    </source>
</evidence>
<comment type="caution">
    <text evidence="4">The sequence shown here is derived from an EMBL/GenBank/DDBJ whole genome shotgun (WGS) entry which is preliminary data.</text>
</comment>
<dbReference type="InterPro" id="IPR010982">
    <property type="entry name" value="Lambda_DNA-bd_dom_sf"/>
</dbReference>
<proteinExistence type="predicted"/>
<keyword evidence="2" id="KW-1133">Transmembrane helix</keyword>
<feature type="transmembrane region" description="Helical" evidence="2">
    <location>
        <begin position="112"/>
        <end position="130"/>
    </location>
</feature>
<dbReference type="Pfam" id="PF13464">
    <property type="entry name" value="RodZ_C"/>
    <property type="match status" value="1"/>
</dbReference>
<dbReference type="AlphaFoldDB" id="A0A3R9YLB1"/>
<keyword evidence="2" id="KW-0812">Transmembrane</keyword>
<dbReference type="InterPro" id="IPR001387">
    <property type="entry name" value="Cro/C1-type_HTH"/>
</dbReference>
<dbReference type="PANTHER" id="PTHR34475:SF1">
    <property type="entry name" value="CYTOSKELETON PROTEIN RODZ"/>
    <property type="match status" value="1"/>
</dbReference>
<dbReference type="InterPro" id="IPR050400">
    <property type="entry name" value="Bact_Cytoskel_RodZ"/>
</dbReference>
<protein>
    <submittedName>
        <fullName evidence="4">Helix-turn-helix domain-containing protein</fullName>
    </submittedName>
</protein>
<feature type="domain" description="HTH cro/C1-type" evidence="3">
    <location>
        <begin position="15"/>
        <end position="76"/>
    </location>
</feature>
<dbReference type="SMART" id="SM00530">
    <property type="entry name" value="HTH_XRE"/>
    <property type="match status" value="1"/>
</dbReference>
<dbReference type="OrthoDB" id="9790252at2"/>
<sequence length="275" mass="28002">MVETDGMDGGTVGERLRSARQAQQLTLEDVAARTRIPVRHLESIEGGDWDRLPAPTYSMGFAKSYASALGLDRTEIGEQLRAEMGGSTYRAPHAAPEVFEPADPKRVPPRTLVVVALLAIVAIVAVLLYLRSASLEGGPDAAPGAANPARPTASAPATPAAAPAPSGPVVITANDAVWLQVSEKGGATLFSGQLAQGQAYTVPTTAKAPVLKTGKPEAIRISVGTADAPPVGQPATTVRDVSLLPADLLRQGASAASPNAATGATSPSATAAPPR</sequence>
<evidence type="ECO:0000313" key="5">
    <source>
        <dbReference type="Proteomes" id="UP000274661"/>
    </source>
</evidence>
<evidence type="ECO:0000256" key="1">
    <source>
        <dbReference type="SAM" id="MobiDB-lite"/>
    </source>
</evidence>
<keyword evidence="5" id="KW-1185">Reference proteome</keyword>
<name>A0A3R9YLB1_9SPHN</name>
<dbReference type="Proteomes" id="UP000274661">
    <property type="component" value="Unassembled WGS sequence"/>
</dbReference>
<dbReference type="Pfam" id="PF13413">
    <property type="entry name" value="HTH_25"/>
    <property type="match status" value="1"/>
</dbReference>
<evidence type="ECO:0000313" key="4">
    <source>
        <dbReference type="EMBL" id="RST30103.1"/>
    </source>
</evidence>
<evidence type="ECO:0000256" key="2">
    <source>
        <dbReference type="SAM" id="Phobius"/>
    </source>
</evidence>
<accession>A0A3R9YLB1</accession>
<dbReference type="SUPFAM" id="SSF47413">
    <property type="entry name" value="lambda repressor-like DNA-binding domains"/>
    <property type="match status" value="1"/>
</dbReference>